<evidence type="ECO:0000313" key="3">
    <source>
        <dbReference type="EMBL" id="SDB09047.1"/>
    </source>
</evidence>
<protein>
    <submittedName>
        <fullName evidence="3">DNA-binding transcriptional regulator, XRE-family HTH domain</fullName>
    </submittedName>
</protein>
<dbReference type="RefSeq" id="WP_074485236.1">
    <property type="nucleotide sequence ID" value="NZ_FMXP01000005.1"/>
</dbReference>
<dbReference type="InterPro" id="IPR001387">
    <property type="entry name" value="Cro/C1-type_HTH"/>
</dbReference>
<dbReference type="EMBL" id="FMXP01000005">
    <property type="protein sequence ID" value="SDB09047.1"/>
    <property type="molecule type" value="Genomic_DNA"/>
</dbReference>
<dbReference type="PANTHER" id="PTHR46558">
    <property type="entry name" value="TRACRIPTIONAL REGULATORY PROTEIN-RELATED-RELATED"/>
    <property type="match status" value="1"/>
</dbReference>
<dbReference type="AlphaFoldDB" id="A0A1G6AKW8"/>
<evidence type="ECO:0000313" key="4">
    <source>
        <dbReference type="Proteomes" id="UP000182508"/>
    </source>
</evidence>
<gene>
    <name evidence="3" type="ORF">SAMN02910293_00453</name>
</gene>
<evidence type="ECO:0000259" key="2">
    <source>
        <dbReference type="PROSITE" id="PS50943"/>
    </source>
</evidence>
<evidence type="ECO:0000256" key="1">
    <source>
        <dbReference type="ARBA" id="ARBA00023125"/>
    </source>
</evidence>
<keyword evidence="1 3" id="KW-0238">DNA-binding</keyword>
<dbReference type="Proteomes" id="UP000182508">
    <property type="component" value="Unassembled WGS sequence"/>
</dbReference>
<dbReference type="SUPFAM" id="SSF47413">
    <property type="entry name" value="lambda repressor-like DNA-binding domains"/>
    <property type="match status" value="1"/>
</dbReference>
<dbReference type="Pfam" id="PF01381">
    <property type="entry name" value="HTH_3"/>
    <property type="match status" value="1"/>
</dbReference>
<keyword evidence="4" id="KW-1185">Reference proteome</keyword>
<dbReference type="CDD" id="cd00093">
    <property type="entry name" value="HTH_XRE"/>
    <property type="match status" value="1"/>
</dbReference>
<feature type="domain" description="HTH cro/C1-type" evidence="2">
    <location>
        <begin position="5"/>
        <end position="59"/>
    </location>
</feature>
<dbReference type="PROSITE" id="PS50943">
    <property type="entry name" value="HTH_CROC1"/>
    <property type="match status" value="1"/>
</dbReference>
<proteinExistence type="predicted"/>
<dbReference type="InterPro" id="IPR010982">
    <property type="entry name" value="Lambda_DNA-bd_dom_sf"/>
</dbReference>
<name>A0A1G6AKW8_9STRE</name>
<organism evidence="3 4">
    <name type="scientific">Streptococcus henryi</name>
    <dbReference type="NCBI Taxonomy" id="439219"/>
    <lineage>
        <taxon>Bacteria</taxon>
        <taxon>Bacillati</taxon>
        <taxon>Bacillota</taxon>
        <taxon>Bacilli</taxon>
        <taxon>Lactobacillales</taxon>
        <taxon>Streptococcaceae</taxon>
        <taxon>Streptococcus</taxon>
    </lineage>
</organism>
<dbReference type="STRING" id="439219.SAMN02910293_00453"/>
<dbReference type="GO" id="GO:0003677">
    <property type="term" value="F:DNA binding"/>
    <property type="evidence" value="ECO:0007669"/>
    <property type="project" value="UniProtKB-KW"/>
</dbReference>
<dbReference type="SMART" id="SM00530">
    <property type="entry name" value="HTH_XRE"/>
    <property type="match status" value="1"/>
</dbReference>
<reference evidence="3 4" key="1">
    <citation type="submission" date="2016-10" db="EMBL/GenBank/DDBJ databases">
        <authorList>
            <person name="de Groot N.N."/>
        </authorList>
    </citation>
    <scope>NUCLEOTIDE SEQUENCE [LARGE SCALE GENOMIC DNA]</scope>
    <source>
        <strain evidence="3 4">A-4</strain>
    </source>
</reference>
<sequence length="75" mass="8716">MQIKLYELRKKAGLTQAQMAKKLDISENSYRMKELGRTDFKSTEMFIIADVLKHDINEIFLPKKTTKRLLSGQPS</sequence>
<dbReference type="Gene3D" id="1.10.260.40">
    <property type="entry name" value="lambda repressor-like DNA-binding domains"/>
    <property type="match status" value="1"/>
</dbReference>
<dbReference type="PANTHER" id="PTHR46558:SF4">
    <property type="entry name" value="DNA-BIDING PHAGE PROTEIN"/>
    <property type="match status" value="1"/>
</dbReference>
<accession>A0A1G6AKW8</accession>